<dbReference type="AlphaFoldDB" id="A0A431VWB2"/>
<accession>A0A431VWB2</accession>
<comment type="caution">
    <text evidence="11">The sequence shown here is derived from an EMBL/GenBank/DDBJ whole genome shotgun (WGS) entry which is preliminary data.</text>
</comment>
<evidence type="ECO:0000259" key="10">
    <source>
        <dbReference type="Pfam" id="PF12161"/>
    </source>
</evidence>
<keyword evidence="4 11" id="KW-0808">Transferase</keyword>
<dbReference type="EMBL" id="RXPE01000010">
    <property type="protein sequence ID" value="RTR27486.1"/>
    <property type="molecule type" value="Genomic_DNA"/>
</dbReference>
<dbReference type="InterPro" id="IPR029063">
    <property type="entry name" value="SAM-dependent_MTases_sf"/>
</dbReference>
<dbReference type="GO" id="GO:0003677">
    <property type="term" value="F:DNA binding"/>
    <property type="evidence" value="ECO:0007669"/>
    <property type="project" value="InterPro"/>
</dbReference>
<feature type="compositionally biased region" description="Acidic residues" evidence="8">
    <location>
        <begin position="685"/>
        <end position="698"/>
    </location>
</feature>
<evidence type="ECO:0000256" key="1">
    <source>
        <dbReference type="ARBA" id="ARBA00006594"/>
    </source>
</evidence>
<keyword evidence="12" id="KW-1185">Reference proteome</keyword>
<evidence type="ECO:0000256" key="5">
    <source>
        <dbReference type="ARBA" id="ARBA00022691"/>
    </source>
</evidence>
<evidence type="ECO:0000256" key="7">
    <source>
        <dbReference type="ARBA" id="ARBA00047942"/>
    </source>
</evidence>
<feature type="domain" description="DNA methylase adenine-specific" evidence="9">
    <location>
        <begin position="165"/>
        <end position="472"/>
    </location>
</feature>
<dbReference type="GO" id="GO:0032259">
    <property type="term" value="P:methylation"/>
    <property type="evidence" value="ECO:0007669"/>
    <property type="project" value="UniProtKB-KW"/>
</dbReference>
<comment type="similarity">
    <text evidence="1">Belongs to the N(4)/N(6)-methyltransferase family.</text>
</comment>
<evidence type="ECO:0000256" key="6">
    <source>
        <dbReference type="ARBA" id="ARBA00022747"/>
    </source>
</evidence>
<evidence type="ECO:0000256" key="4">
    <source>
        <dbReference type="ARBA" id="ARBA00022679"/>
    </source>
</evidence>
<evidence type="ECO:0000259" key="9">
    <source>
        <dbReference type="Pfam" id="PF02384"/>
    </source>
</evidence>
<evidence type="ECO:0000313" key="12">
    <source>
        <dbReference type="Proteomes" id="UP000277766"/>
    </source>
</evidence>
<protein>
    <recommendedName>
        <fullName evidence="2">site-specific DNA-methyltransferase (adenine-specific)</fullName>
        <ecNumber evidence="2">2.1.1.72</ecNumber>
    </recommendedName>
</protein>
<dbReference type="GO" id="GO:0009007">
    <property type="term" value="F:site-specific DNA-methyltransferase (adenine-specific) activity"/>
    <property type="evidence" value="ECO:0007669"/>
    <property type="project" value="UniProtKB-EC"/>
</dbReference>
<keyword evidence="5" id="KW-0949">S-adenosyl-L-methionine</keyword>
<dbReference type="PANTHER" id="PTHR42933:SF3">
    <property type="entry name" value="TYPE I RESTRICTION ENZYME MJAVIII METHYLASE SUBUNIT"/>
    <property type="match status" value="1"/>
</dbReference>
<proteinExistence type="inferred from homology"/>
<dbReference type="Pfam" id="PF02384">
    <property type="entry name" value="N6_Mtase"/>
    <property type="match status" value="1"/>
</dbReference>
<dbReference type="InterPro" id="IPR051537">
    <property type="entry name" value="DNA_Adenine_Mtase"/>
</dbReference>
<reference evidence="11 12" key="1">
    <citation type="submission" date="2018-12" db="EMBL/GenBank/DDBJ databases">
        <title>Deinococcus radiophilus ATCC 27603 genome sequencing and assembly.</title>
        <authorList>
            <person name="Maclea K.S."/>
            <person name="Maynard C.R."/>
        </authorList>
    </citation>
    <scope>NUCLEOTIDE SEQUENCE [LARGE SCALE GENOMIC DNA]</scope>
    <source>
        <strain evidence="11 12">ATCC 27603</strain>
    </source>
</reference>
<name>A0A431VWB2_9DEIO</name>
<dbReference type="InterPro" id="IPR003356">
    <property type="entry name" value="DNA_methylase_A-5"/>
</dbReference>
<organism evidence="11 12">
    <name type="scientific">Deinococcus radiophilus</name>
    <dbReference type="NCBI Taxonomy" id="32062"/>
    <lineage>
        <taxon>Bacteria</taxon>
        <taxon>Thermotogati</taxon>
        <taxon>Deinococcota</taxon>
        <taxon>Deinococci</taxon>
        <taxon>Deinococcales</taxon>
        <taxon>Deinococcaceae</taxon>
        <taxon>Deinococcus</taxon>
    </lineage>
</organism>
<gene>
    <name evidence="11" type="ORF">EJ104_06385</name>
</gene>
<dbReference type="PRINTS" id="PR00507">
    <property type="entry name" value="N12N6MTFRASE"/>
</dbReference>
<dbReference type="GO" id="GO:0008170">
    <property type="term" value="F:N-methyltransferase activity"/>
    <property type="evidence" value="ECO:0007669"/>
    <property type="project" value="InterPro"/>
</dbReference>
<keyword evidence="6" id="KW-0680">Restriction system</keyword>
<dbReference type="RefSeq" id="WP_126351930.1">
    <property type="nucleotide sequence ID" value="NZ_CP086380.1"/>
</dbReference>
<dbReference type="Gene3D" id="1.20.1260.30">
    <property type="match status" value="1"/>
</dbReference>
<comment type="catalytic activity">
    <reaction evidence="7">
        <text>a 2'-deoxyadenosine in DNA + S-adenosyl-L-methionine = an N(6)-methyl-2'-deoxyadenosine in DNA + S-adenosyl-L-homocysteine + H(+)</text>
        <dbReference type="Rhea" id="RHEA:15197"/>
        <dbReference type="Rhea" id="RHEA-COMP:12418"/>
        <dbReference type="Rhea" id="RHEA-COMP:12419"/>
        <dbReference type="ChEBI" id="CHEBI:15378"/>
        <dbReference type="ChEBI" id="CHEBI:57856"/>
        <dbReference type="ChEBI" id="CHEBI:59789"/>
        <dbReference type="ChEBI" id="CHEBI:90615"/>
        <dbReference type="ChEBI" id="CHEBI:90616"/>
        <dbReference type="EC" id="2.1.1.72"/>
    </reaction>
</comment>
<feature type="domain" description="N6 adenine-specific DNA methyltransferase N-terminal" evidence="10">
    <location>
        <begin position="9"/>
        <end position="151"/>
    </location>
</feature>
<dbReference type="Pfam" id="PF12161">
    <property type="entry name" value="HsdM_N"/>
    <property type="match status" value="1"/>
</dbReference>
<evidence type="ECO:0000256" key="3">
    <source>
        <dbReference type="ARBA" id="ARBA00022603"/>
    </source>
</evidence>
<sequence length="816" mass="92086">MAKITLKQLERHLYAAADILRGKMDASEFKEYIFGMLFLKRASDVFAAEYERILAEQIKLGRTPEEAKQRAEARSRYETHNIFYVPLEARWEYIHDHLHKDIGNGLNKALAALESENYAALEGVLKHIDFNRQVGQTRVSDSKLRQLIQHFGKKRLRDEDFEFPDLIGSAYEFLVKQFADSAGKKGGEFYTPRDVVRLMVRLLDPQPNMRVYDPTVGSGGMLILSRQYVEEHGGDASTLALYGQDANGGSWAMAKMNLIMHGINDADLRNDDTLLHPLHREADGGLMRFDRVIANPPFSLNYAAKDIEVAGRFKYGFTPETGKKADLMFLQHMLAVTRKGGKVATVMPHGVLFRGGDEKAIRTGLLNDDVIEAVIGLPANLFYGTGIPAAILVLRHEGGKPAERRGKVLFINADAEYHSIRAQNILKPEHIEKIVTTYEAFRDVPGYARVVTRKELRENDDNLNIRRYADNTPAPEPHDVRAHLQGGVPLKEVEAKRDLFVAHGFDPIEVVLWPHERRNYLQFGGHASARRHIRTMVECHGGVEQAEQQLMTQFTRWWETHQNQLATLPETKAFQRVRSDLLSSFQVTLAGEEGKPAMLNPFQVSGVIASWWDDNKNNLKTLAANGWQELLNGWIQNATSEDFDGSTTGGIDRDRLLHALAPEGMATLQKLQERRAELEAELAELEGDGSEEGEEAEEHDPSEVARIAAEVKRVRKQLTEDKKQHKTTLEQALSSLQATADGMTNEQRQELALNFMRENLETALNRAVTAHRNQIVSVLEGWHDKYHVSLSELERERDAAAQQLDGFLRELGYVGA</sequence>
<dbReference type="OrthoDB" id="9814572at2"/>
<dbReference type="Proteomes" id="UP000277766">
    <property type="component" value="Unassembled WGS sequence"/>
</dbReference>
<dbReference type="SUPFAM" id="SSF53335">
    <property type="entry name" value="S-adenosyl-L-methionine-dependent methyltransferases"/>
    <property type="match status" value="1"/>
</dbReference>
<dbReference type="InterPro" id="IPR038333">
    <property type="entry name" value="T1MK-like_N_sf"/>
</dbReference>
<dbReference type="EC" id="2.1.1.72" evidence="2"/>
<evidence type="ECO:0000256" key="8">
    <source>
        <dbReference type="SAM" id="MobiDB-lite"/>
    </source>
</evidence>
<evidence type="ECO:0000256" key="2">
    <source>
        <dbReference type="ARBA" id="ARBA00011900"/>
    </source>
</evidence>
<dbReference type="GO" id="GO:0009307">
    <property type="term" value="P:DNA restriction-modification system"/>
    <property type="evidence" value="ECO:0007669"/>
    <property type="project" value="UniProtKB-KW"/>
</dbReference>
<evidence type="ECO:0000313" key="11">
    <source>
        <dbReference type="EMBL" id="RTR27486.1"/>
    </source>
</evidence>
<dbReference type="Gene3D" id="3.40.50.150">
    <property type="entry name" value="Vaccinia Virus protein VP39"/>
    <property type="match status" value="1"/>
</dbReference>
<feature type="region of interest" description="Disordered" evidence="8">
    <location>
        <begin position="685"/>
        <end position="704"/>
    </location>
</feature>
<dbReference type="InterPro" id="IPR022749">
    <property type="entry name" value="D12N6_MeTrfase_N"/>
</dbReference>
<keyword evidence="3 11" id="KW-0489">Methyltransferase</keyword>
<dbReference type="PANTHER" id="PTHR42933">
    <property type="entry name" value="SLR6095 PROTEIN"/>
    <property type="match status" value="1"/>
</dbReference>